<dbReference type="InterPro" id="IPR029044">
    <property type="entry name" value="Nucleotide-diphossugar_trans"/>
</dbReference>
<dbReference type="EMBL" id="AP023326">
    <property type="protein sequence ID" value="BCI66577.1"/>
    <property type="molecule type" value="Genomic_DNA"/>
</dbReference>
<dbReference type="InterPro" id="IPR001173">
    <property type="entry name" value="Glyco_trans_2-like"/>
</dbReference>
<dbReference type="RefSeq" id="WP_232091872.1">
    <property type="nucleotide sequence ID" value="NZ_AP023326.1"/>
</dbReference>
<reference evidence="2 3" key="1">
    <citation type="submission" date="2020-07" db="EMBL/GenBank/DDBJ databases">
        <title>Complete Genome Sequence of an acetic acid bacterium, Acetobacter aceti JCM20276.</title>
        <authorList>
            <person name="Hirose Y."/>
            <person name="Mihara H."/>
        </authorList>
    </citation>
    <scope>NUCLEOTIDE SEQUENCE [LARGE SCALE GENOMIC DNA]</scope>
    <source>
        <strain evidence="2 3">JCM20276</strain>
    </source>
</reference>
<dbReference type="InterPro" id="IPR050834">
    <property type="entry name" value="Glycosyltransf_2"/>
</dbReference>
<name>A0A6S6PCQ7_ACEAC</name>
<dbReference type="Proteomes" id="UP000515220">
    <property type="component" value="Chromosome"/>
</dbReference>
<sequence length="355" mass="38494">MTVTFSVIVPVYNAEAFLDRAIRSVQQQTLSPQDILIIDDCSTDGTYNKVAELAKEDPRIRLLQTPQNGGPSAARNLGFDNATGDWVAVLDADDAFAPDRLEQFAAMIEHSSADLLADDLLYYDSGAGCVTESARATQGFNGKSITLKDFLSHNVVDGKSMDWGLLKPVFRRKFLSETGLRYPTDIRHGEDFSFIISLLLKGARFILIDQPLYLYTQRSGGISKKLSDLTRTSIAYGALANSALVLAHQGGIAGHPQLVDLLKERASGLMLLDDAYFFSIAIRKGDIKGLGRVDKRSDPEPCGGDIEETHEGQGGLVVAGRDTAHLLEPVEHPLDAVAVPVTPPVCFLWSAAAFA</sequence>
<dbReference type="PANTHER" id="PTHR43685">
    <property type="entry name" value="GLYCOSYLTRANSFERASE"/>
    <property type="match status" value="1"/>
</dbReference>
<dbReference type="PANTHER" id="PTHR43685:SF2">
    <property type="entry name" value="GLYCOSYLTRANSFERASE 2-LIKE DOMAIN-CONTAINING PROTEIN"/>
    <property type="match status" value="1"/>
</dbReference>
<proteinExistence type="predicted"/>
<gene>
    <name evidence="2" type="ORF">AAJCM20276_12010</name>
</gene>
<feature type="domain" description="Glycosyltransferase 2-like" evidence="1">
    <location>
        <begin position="6"/>
        <end position="126"/>
    </location>
</feature>
<accession>A0A6S6PCQ7</accession>
<dbReference type="Pfam" id="PF00535">
    <property type="entry name" value="Glycos_transf_2"/>
    <property type="match status" value="1"/>
</dbReference>
<dbReference type="Gene3D" id="3.90.550.10">
    <property type="entry name" value="Spore Coat Polysaccharide Biosynthesis Protein SpsA, Chain A"/>
    <property type="match status" value="1"/>
</dbReference>
<protein>
    <recommendedName>
        <fullName evidence="1">Glycosyltransferase 2-like domain-containing protein</fullName>
    </recommendedName>
</protein>
<dbReference type="CDD" id="cd00761">
    <property type="entry name" value="Glyco_tranf_GTA_type"/>
    <property type="match status" value="1"/>
</dbReference>
<organism evidence="2 3">
    <name type="scientific">Acetobacter aceti</name>
    <dbReference type="NCBI Taxonomy" id="435"/>
    <lineage>
        <taxon>Bacteria</taxon>
        <taxon>Pseudomonadati</taxon>
        <taxon>Pseudomonadota</taxon>
        <taxon>Alphaproteobacteria</taxon>
        <taxon>Acetobacterales</taxon>
        <taxon>Acetobacteraceae</taxon>
        <taxon>Acetobacter</taxon>
        <taxon>Acetobacter subgen. Acetobacter</taxon>
    </lineage>
</organism>
<evidence type="ECO:0000313" key="2">
    <source>
        <dbReference type="EMBL" id="BCI66577.1"/>
    </source>
</evidence>
<evidence type="ECO:0000259" key="1">
    <source>
        <dbReference type="Pfam" id="PF00535"/>
    </source>
</evidence>
<dbReference type="AlphaFoldDB" id="A0A6S6PCQ7"/>
<evidence type="ECO:0000313" key="3">
    <source>
        <dbReference type="Proteomes" id="UP000515220"/>
    </source>
</evidence>
<dbReference type="SUPFAM" id="SSF53448">
    <property type="entry name" value="Nucleotide-diphospho-sugar transferases"/>
    <property type="match status" value="1"/>
</dbReference>